<dbReference type="OrthoDB" id="9775950at2"/>
<gene>
    <name evidence="7" type="ORF">Tpal_1598</name>
</gene>
<keyword evidence="4 6" id="KW-1133">Transmembrane helix</keyword>
<evidence type="ECO:0000256" key="4">
    <source>
        <dbReference type="ARBA" id="ARBA00022989"/>
    </source>
</evidence>
<feature type="transmembrane region" description="Helical" evidence="6">
    <location>
        <begin position="51"/>
        <end position="68"/>
    </location>
</feature>
<feature type="transmembrane region" description="Helical" evidence="6">
    <location>
        <begin position="420"/>
        <end position="441"/>
    </location>
</feature>
<feature type="transmembrane region" description="Helical" evidence="6">
    <location>
        <begin position="157"/>
        <end position="174"/>
    </location>
</feature>
<feature type="transmembrane region" description="Helical" evidence="6">
    <location>
        <begin position="291"/>
        <end position="309"/>
    </location>
</feature>
<feature type="transmembrane region" description="Helical" evidence="6">
    <location>
        <begin position="89"/>
        <end position="107"/>
    </location>
</feature>
<feature type="transmembrane region" description="Helical" evidence="6">
    <location>
        <begin position="127"/>
        <end position="145"/>
    </location>
</feature>
<dbReference type="InterPro" id="IPR050833">
    <property type="entry name" value="Poly_Biosynth_Transport"/>
</dbReference>
<dbReference type="GO" id="GO:0005886">
    <property type="term" value="C:plasma membrane"/>
    <property type="evidence" value="ECO:0007669"/>
    <property type="project" value="UniProtKB-SubCell"/>
</dbReference>
<dbReference type="CDD" id="cd13124">
    <property type="entry name" value="MATE_SpoVB_like"/>
    <property type="match status" value="1"/>
</dbReference>
<feature type="transmembrane region" description="Helical" evidence="6">
    <location>
        <begin position="239"/>
        <end position="259"/>
    </location>
</feature>
<feature type="transmembrane region" description="Helical" evidence="6">
    <location>
        <begin position="361"/>
        <end position="381"/>
    </location>
</feature>
<evidence type="ECO:0000256" key="1">
    <source>
        <dbReference type="ARBA" id="ARBA00004651"/>
    </source>
</evidence>
<dbReference type="InterPro" id="IPR002797">
    <property type="entry name" value="Polysacc_synth"/>
</dbReference>
<dbReference type="InterPro" id="IPR024923">
    <property type="entry name" value="PG_synth_SpoVB"/>
</dbReference>
<keyword evidence="3 6" id="KW-0812">Transmembrane</keyword>
<feature type="transmembrane region" description="Helical" evidence="6">
    <location>
        <begin position="490"/>
        <end position="508"/>
    </location>
</feature>
<evidence type="ECO:0000313" key="7">
    <source>
        <dbReference type="EMBL" id="CZQ93182.1"/>
    </source>
</evidence>
<feature type="transmembrane region" description="Helical" evidence="6">
    <location>
        <begin position="329"/>
        <end position="349"/>
    </location>
</feature>
<proteinExistence type="predicted"/>
<dbReference type="Proteomes" id="UP000242754">
    <property type="component" value="Unassembled WGS sequence"/>
</dbReference>
<feature type="transmembrane region" description="Helical" evidence="6">
    <location>
        <begin position="388"/>
        <end position="408"/>
    </location>
</feature>
<feature type="transmembrane region" description="Helical" evidence="6">
    <location>
        <begin position="453"/>
        <end position="470"/>
    </location>
</feature>
<keyword evidence="8" id="KW-1185">Reference proteome</keyword>
<dbReference type="EMBL" id="FJNE01000004">
    <property type="protein sequence ID" value="CZQ93182.1"/>
    <property type="molecule type" value="Genomic_DNA"/>
</dbReference>
<dbReference type="Pfam" id="PF01943">
    <property type="entry name" value="Polysacc_synt"/>
    <property type="match status" value="1"/>
</dbReference>
<dbReference type="PANTHER" id="PTHR30250">
    <property type="entry name" value="PST FAMILY PREDICTED COLANIC ACID TRANSPORTER"/>
    <property type="match status" value="1"/>
</dbReference>
<evidence type="ECO:0000256" key="6">
    <source>
        <dbReference type="SAM" id="Phobius"/>
    </source>
</evidence>
<keyword evidence="2" id="KW-1003">Cell membrane</keyword>
<evidence type="ECO:0000256" key="2">
    <source>
        <dbReference type="ARBA" id="ARBA00022475"/>
    </source>
</evidence>
<reference evidence="7 8" key="1">
    <citation type="submission" date="2016-02" db="EMBL/GenBank/DDBJ databases">
        <authorList>
            <person name="Wen L."/>
            <person name="He K."/>
            <person name="Yang H."/>
        </authorList>
    </citation>
    <scope>NUCLEOTIDE SEQUENCE [LARGE SCALE GENOMIC DNA]</scope>
    <source>
        <strain evidence="7">Trichococcus palustris</strain>
    </source>
</reference>
<dbReference type="RefSeq" id="WP_087033180.1">
    <property type="nucleotide sequence ID" value="NZ_FJNE01000004.1"/>
</dbReference>
<accession>A0A143YL32</accession>
<feature type="transmembrane region" description="Helical" evidence="6">
    <location>
        <begin position="186"/>
        <end position="205"/>
    </location>
</feature>
<keyword evidence="5 6" id="KW-0472">Membrane</keyword>
<evidence type="ECO:0000256" key="5">
    <source>
        <dbReference type="ARBA" id="ARBA00023136"/>
    </source>
</evidence>
<protein>
    <submittedName>
        <fullName evidence="7">Polysaccharide biosynthesis protein</fullName>
    </submittedName>
</protein>
<comment type="subcellular location">
    <subcellularLocation>
        <location evidence="1">Cell membrane</location>
        <topology evidence="1">Multi-pass membrane protein</topology>
    </subcellularLocation>
</comment>
<evidence type="ECO:0000256" key="3">
    <source>
        <dbReference type="ARBA" id="ARBA00022692"/>
    </source>
</evidence>
<evidence type="ECO:0000313" key="8">
    <source>
        <dbReference type="Proteomes" id="UP000242754"/>
    </source>
</evidence>
<name>A0A143YL32_9LACT</name>
<sequence length="533" mass="58978">MKNNHMKQMMRGALLLSLASFIAKILSAVYRVPFQNMVGNTGFYVYQQVYPIYGIGMTFALSGFPVFFSKMIAETPDGWARKKMMRRSMAILGVLGVVIFAGVYVFARQIAAWMGDSALQPILESVSWMFLLMPLLATLRGYFQGTYRMEPTAVSQVLEQLVRVGAILIAAYLYKKLDWDIYEMGAKAMSGATIGAIMASVVLLVSMRKDWSEGELWQASSLSKRDAKNVQWGRLIHRYATEGLTICLLSSILVLFQLLDSFTLYNGLLDSGVLADAAKSLKGIYDRGQPLVQLGMVVGTGFSASFIPMMSQAHVQERELDFVRAAKSLLRMTATFSAAAVTGLLAILPNVNHMLFGDREGTAVLAVYVLAIFVASVMTAYHSILQSLNQYAISLVALGAGLATKMWLTSWFVERWGTLGASYATVAGLLVMLLMLGRQAAFVIRNVWMKDRFIHKLAVGCALLYAGSWIVRRGLESYVLTGGGRMEDSIIAILTVFAGVGVFVWYILKIKLFTLREWITIPFGKKLLRKFPG</sequence>
<dbReference type="PANTHER" id="PTHR30250:SF29">
    <property type="entry name" value="POLYSACCHARIDE BIOSYNTHESIS PROTEIN C-TERMINAL DOMAIN-CONTAINING PROTEIN"/>
    <property type="match status" value="1"/>
</dbReference>
<organism evidence="7 8">
    <name type="scientific">Trichococcus palustris</name>
    <dbReference type="NCBI Taxonomy" id="140314"/>
    <lineage>
        <taxon>Bacteria</taxon>
        <taxon>Bacillati</taxon>
        <taxon>Bacillota</taxon>
        <taxon>Bacilli</taxon>
        <taxon>Lactobacillales</taxon>
        <taxon>Carnobacteriaceae</taxon>
        <taxon>Trichococcus</taxon>
    </lineage>
</organism>
<dbReference type="STRING" id="140314.SAMN04488076_106125"/>
<dbReference type="AlphaFoldDB" id="A0A143YL32"/>